<evidence type="ECO:0000256" key="1">
    <source>
        <dbReference type="SAM" id="MobiDB-lite"/>
    </source>
</evidence>
<organism evidence="2 3">
    <name type="scientific">Sphaerosporella brunnea</name>
    <dbReference type="NCBI Taxonomy" id="1250544"/>
    <lineage>
        <taxon>Eukaryota</taxon>
        <taxon>Fungi</taxon>
        <taxon>Dikarya</taxon>
        <taxon>Ascomycota</taxon>
        <taxon>Pezizomycotina</taxon>
        <taxon>Pezizomycetes</taxon>
        <taxon>Pezizales</taxon>
        <taxon>Pyronemataceae</taxon>
        <taxon>Sphaerosporella</taxon>
    </lineage>
</organism>
<evidence type="ECO:0000313" key="2">
    <source>
        <dbReference type="EMBL" id="KAA8898949.1"/>
    </source>
</evidence>
<reference evidence="2 3" key="1">
    <citation type="submission" date="2019-09" db="EMBL/GenBank/DDBJ databases">
        <title>Draft genome of the ectomycorrhizal ascomycete Sphaerosporella brunnea.</title>
        <authorList>
            <consortium name="DOE Joint Genome Institute"/>
            <person name="Benucci G.M."/>
            <person name="Marozzi G."/>
            <person name="Antonielli L."/>
            <person name="Sanchez S."/>
            <person name="Marco P."/>
            <person name="Wang X."/>
            <person name="Falini L.B."/>
            <person name="Barry K."/>
            <person name="Haridas S."/>
            <person name="Lipzen A."/>
            <person name="Labutti K."/>
            <person name="Grigoriev I.V."/>
            <person name="Murat C."/>
            <person name="Martin F."/>
            <person name="Albertini E."/>
            <person name="Donnini D."/>
            <person name="Bonito G."/>
        </authorList>
    </citation>
    <scope>NUCLEOTIDE SEQUENCE [LARGE SCALE GENOMIC DNA]</scope>
    <source>
        <strain evidence="2 3">Sb_GMNB300</strain>
    </source>
</reference>
<dbReference type="FunCoup" id="A0A5J5END4">
    <property type="interactions" value="18"/>
</dbReference>
<dbReference type="GO" id="GO:0005758">
    <property type="term" value="C:mitochondrial intermembrane space"/>
    <property type="evidence" value="ECO:0007669"/>
    <property type="project" value="InterPro"/>
</dbReference>
<dbReference type="AlphaFoldDB" id="A0A5J5END4"/>
<comment type="caution">
    <text evidence="2">The sequence shown here is derived from an EMBL/GenBank/DDBJ whole genome shotgun (WGS) entry which is preliminary data.</text>
</comment>
<sequence>MLPRREKAEKITAAEAAPVDDEPDDWDKRIIDTGCSAENETLRMCFVDKKDWRLCKAEMAAFRKCWDAHGNIARTGQRNV</sequence>
<feature type="region of interest" description="Disordered" evidence="1">
    <location>
        <begin position="1"/>
        <end position="23"/>
    </location>
</feature>
<dbReference type="Proteomes" id="UP000326924">
    <property type="component" value="Unassembled WGS sequence"/>
</dbReference>
<dbReference type="OrthoDB" id="5586401at2759"/>
<feature type="compositionally biased region" description="Basic and acidic residues" evidence="1">
    <location>
        <begin position="1"/>
        <end position="12"/>
    </location>
</feature>
<evidence type="ECO:0000313" key="3">
    <source>
        <dbReference type="Proteomes" id="UP000326924"/>
    </source>
</evidence>
<accession>A0A5J5END4</accession>
<keyword evidence="3" id="KW-1185">Reference proteome</keyword>
<evidence type="ECO:0008006" key="4">
    <source>
        <dbReference type="Google" id="ProtNLM"/>
    </source>
</evidence>
<dbReference type="PANTHER" id="PTHR13639:SF2">
    <property type="entry name" value="CYTOCHROME C OXIDASE ASSEMBLY FACTOR 4 HOMOLOG, MITOCHONDRIAL"/>
    <property type="match status" value="1"/>
</dbReference>
<dbReference type="EMBL" id="VXIS01000175">
    <property type="protein sequence ID" value="KAA8898949.1"/>
    <property type="molecule type" value="Genomic_DNA"/>
</dbReference>
<protein>
    <recommendedName>
        <fullName evidence="4">CHCH domain-containing protein</fullName>
    </recommendedName>
</protein>
<gene>
    <name evidence="2" type="ORF">FN846DRAFT_909828</name>
</gene>
<name>A0A5J5END4_9PEZI</name>
<dbReference type="InParanoid" id="A0A5J5END4"/>
<proteinExistence type="predicted"/>
<dbReference type="GO" id="GO:0033617">
    <property type="term" value="P:mitochondrial respiratory chain complex IV assembly"/>
    <property type="evidence" value="ECO:0007669"/>
    <property type="project" value="InterPro"/>
</dbReference>
<dbReference type="InterPro" id="IPR039870">
    <property type="entry name" value="Coa4-like"/>
</dbReference>
<dbReference type="PANTHER" id="PTHR13639">
    <property type="entry name" value="CYTOCHROME C OXIDASE ASSEMBLY FACTOR 4 HOMOLOG, MITOCHONDRIAL"/>
    <property type="match status" value="1"/>
</dbReference>